<dbReference type="EMBL" id="JBHSQI010000005">
    <property type="protein sequence ID" value="MFC6154176.1"/>
    <property type="molecule type" value="Genomic_DNA"/>
</dbReference>
<dbReference type="SUPFAM" id="SSF46689">
    <property type="entry name" value="Homeodomain-like"/>
    <property type="match status" value="1"/>
</dbReference>
<evidence type="ECO:0000259" key="5">
    <source>
        <dbReference type="PROSITE" id="PS50977"/>
    </source>
</evidence>
<dbReference type="Gene3D" id="1.10.357.10">
    <property type="entry name" value="Tetracycline Repressor, domain 2"/>
    <property type="match status" value="1"/>
</dbReference>
<keyword evidence="1" id="KW-0805">Transcription regulation</keyword>
<dbReference type="InterPro" id="IPR011075">
    <property type="entry name" value="TetR_C"/>
</dbReference>
<dbReference type="Proteomes" id="UP001596098">
    <property type="component" value="Unassembled WGS sequence"/>
</dbReference>
<evidence type="ECO:0000313" key="6">
    <source>
        <dbReference type="EMBL" id="MFC6154176.1"/>
    </source>
</evidence>
<gene>
    <name evidence="6" type="ORF">ACFPWU_10965</name>
</gene>
<dbReference type="InterPro" id="IPR001647">
    <property type="entry name" value="HTH_TetR"/>
</dbReference>
<keyword evidence="3" id="KW-0804">Transcription</keyword>
<keyword evidence="2 4" id="KW-0238">DNA-binding</keyword>
<accession>A0ABW1QXJ7</accession>
<reference evidence="7" key="1">
    <citation type="journal article" date="2019" name="Int. J. Syst. Evol. Microbiol.">
        <title>The Global Catalogue of Microorganisms (GCM) 10K type strain sequencing project: providing services to taxonomists for standard genome sequencing and annotation.</title>
        <authorList>
            <consortium name="The Broad Institute Genomics Platform"/>
            <consortium name="The Broad Institute Genome Sequencing Center for Infectious Disease"/>
            <person name="Wu L."/>
            <person name="Ma J."/>
        </authorList>
    </citation>
    <scope>NUCLEOTIDE SEQUENCE [LARGE SCALE GENOMIC DNA]</scope>
    <source>
        <strain evidence="7">DFY28</strain>
    </source>
</reference>
<evidence type="ECO:0000256" key="1">
    <source>
        <dbReference type="ARBA" id="ARBA00023015"/>
    </source>
</evidence>
<evidence type="ECO:0000256" key="3">
    <source>
        <dbReference type="ARBA" id="ARBA00023163"/>
    </source>
</evidence>
<dbReference type="InterPro" id="IPR009057">
    <property type="entry name" value="Homeodomain-like_sf"/>
</dbReference>
<name>A0ABW1QXJ7_9ACTN</name>
<feature type="DNA-binding region" description="H-T-H motif" evidence="4">
    <location>
        <begin position="35"/>
        <end position="54"/>
    </location>
</feature>
<dbReference type="RefSeq" id="WP_206611324.1">
    <property type="nucleotide sequence ID" value="NZ_CP034929.1"/>
</dbReference>
<dbReference type="PRINTS" id="PR00455">
    <property type="entry name" value="HTHTETR"/>
</dbReference>
<comment type="caution">
    <text evidence="6">The sequence shown here is derived from an EMBL/GenBank/DDBJ whole genome shotgun (WGS) entry which is preliminary data.</text>
</comment>
<evidence type="ECO:0000256" key="4">
    <source>
        <dbReference type="PROSITE-ProRule" id="PRU00335"/>
    </source>
</evidence>
<dbReference type="Gene3D" id="1.10.10.60">
    <property type="entry name" value="Homeodomain-like"/>
    <property type="match status" value="1"/>
</dbReference>
<evidence type="ECO:0000313" key="7">
    <source>
        <dbReference type="Proteomes" id="UP001596098"/>
    </source>
</evidence>
<proteinExistence type="predicted"/>
<protein>
    <submittedName>
        <fullName evidence="6">TetR-like C-terminal domain-containing protein</fullName>
    </submittedName>
</protein>
<feature type="domain" description="HTH tetR-type" evidence="5">
    <location>
        <begin position="12"/>
        <end position="72"/>
    </location>
</feature>
<dbReference type="PROSITE" id="PS50977">
    <property type="entry name" value="HTH_TETR_2"/>
    <property type="match status" value="1"/>
</dbReference>
<keyword evidence="7" id="KW-1185">Reference proteome</keyword>
<evidence type="ECO:0000256" key="2">
    <source>
        <dbReference type="ARBA" id="ARBA00023125"/>
    </source>
</evidence>
<dbReference type="Pfam" id="PF16859">
    <property type="entry name" value="TetR_C_11"/>
    <property type="match status" value="1"/>
</dbReference>
<dbReference type="SUPFAM" id="SSF48498">
    <property type="entry name" value="Tetracyclin repressor-like, C-terminal domain"/>
    <property type="match status" value="1"/>
</dbReference>
<organism evidence="6 7">
    <name type="scientific">Nocardioides yefusunii</name>
    <dbReference type="NCBI Taxonomy" id="2500546"/>
    <lineage>
        <taxon>Bacteria</taxon>
        <taxon>Bacillati</taxon>
        <taxon>Actinomycetota</taxon>
        <taxon>Actinomycetes</taxon>
        <taxon>Propionibacteriales</taxon>
        <taxon>Nocardioidaceae</taxon>
        <taxon>Nocardioides</taxon>
    </lineage>
</organism>
<dbReference type="InterPro" id="IPR036271">
    <property type="entry name" value="Tet_transcr_reg_TetR-rel_C_sf"/>
</dbReference>
<sequence length="201" mass="21232">MSKLGRPAGPAADTLTTVLTAALELLLTEGGTALTPLRLHQATGVSRSTIYRHWATPTDVLAALIDVAPGVERSTTGDVVADLHAEVDLLCDRLRDRPVGAFLAALVTMAASDPAAVELRTKYVDDLVEPFRVLARTTGRDDLEVADAINAIVAPLVVDSLLLGREAHRDRAHRAVDLYFSAESAESAVAVEADEDASATV</sequence>